<dbReference type="Pfam" id="PF01171">
    <property type="entry name" value="ATP_bind_3"/>
    <property type="match status" value="1"/>
</dbReference>
<comment type="caution">
    <text evidence="8">The sequence shown here is derived from an EMBL/GenBank/DDBJ whole genome shotgun (WGS) entry which is preliminary data.</text>
</comment>
<dbReference type="Gene3D" id="3.40.50.620">
    <property type="entry name" value="HUPs"/>
    <property type="match status" value="1"/>
</dbReference>
<dbReference type="SUPFAM" id="SSF52402">
    <property type="entry name" value="Adenine nucleotide alpha hydrolases-like"/>
    <property type="match status" value="1"/>
</dbReference>
<organism evidence="8 9">
    <name type="scientific">Rubroshorea leprosula</name>
    <dbReference type="NCBI Taxonomy" id="152421"/>
    <lineage>
        <taxon>Eukaryota</taxon>
        <taxon>Viridiplantae</taxon>
        <taxon>Streptophyta</taxon>
        <taxon>Embryophyta</taxon>
        <taxon>Tracheophyta</taxon>
        <taxon>Spermatophyta</taxon>
        <taxon>Magnoliopsida</taxon>
        <taxon>eudicotyledons</taxon>
        <taxon>Gunneridae</taxon>
        <taxon>Pentapetalae</taxon>
        <taxon>rosids</taxon>
        <taxon>malvids</taxon>
        <taxon>Malvales</taxon>
        <taxon>Dipterocarpaceae</taxon>
        <taxon>Rubroshorea</taxon>
    </lineage>
</organism>
<name>A0AAV5IXK9_9ROSI</name>
<evidence type="ECO:0000256" key="3">
    <source>
        <dbReference type="ARBA" id="ARBA00022694"/>
    </source>
</evidence>
<evidence type="ECO:0000313" key="8">
    <source>
        <dbReference type="EMBL" id="GKV06607.1"/>
    </source>
</evidence>
<dbReference type="NCBIfam" id="TIGR02432">
    <property type="entry name" value="lysidine_TilS_N"/>
    <property type="match status" value="1"/>
</dbReference>
<dbReference type="InterPro" id="IPR014729">
    <property type="entry name" value="Rossmann-like_a/b/a_fold"/>
</dbReference>
<evidence type="ECO:0000256" key="6">
    <source>
        <dbReference type="ARBA" id="ARBA00048539"/>
    </source>
</evidence>
<protein>
    <recommendedName>
        <fullName evidence="1">tRNA(Ile)-lysidine synthetase</fullName>
        <ecNumber evidence="1">6.3.4.19</ecNumber>
    </recommendedName>
</protein>
<proteinExistence type="inferred from homology"/>
<keyword evidence="5" id="KW-0067">ATP-binding</keyword>
<evidence type="ECO:0000259" key="7">
    <source>
        <dbReference type="Pfam" id="PF01171"/>
    </source>
</evidence>
<dbReference type="InterPro" id="IPR011063">
    <property type="entry name" value="TilS/TtcA_N"/>
</dbReference>
<dbReference type="GO" id="GO:0008033">
    <property type="term" value="P:tRNA processing"/>
    <property type="evidence" value="ECO:0007669"/>
    <property type="project" value="UniProtKB-KW"/>
</dbReference>
<evidence type="ECO:0000256" key="1">
    <source>
        <dbReference type="ARBA" id="ARBA00013267"/>
    </source>
</evidence>
<dbReference type="InterPro" id="IPR012094">
    <property type="entry name" value="tRNA_Ile_lys_synt"/>
</dbReference>
<dbReference type="PANTHER" id="PTHR43033:SF5">
    <property type="entry name" value="TRNA(ILE)-LYSIDINE SYNTHETASE"/>
    <property type="match status" value="1"/>
</dbReference>
<dbReference type="PANTHER" id="PTHR43033">
    <property type="entry name" value="TRNA(ILE)-LYSIDINE SYNTHASE-RELATED"/>
    <property type="match status" value="1"/>
</dbReference>
<keyword evidence="4" id="KW-0547">Nucleotide-binding</keyword>
<evidence type="ECO:0000313" key="9">
    <source>
        <dbReference type="Proteomes" id="UP001054252"/>
    </source>
</evidence>
<dbReference type="AlphaFoldDB" id="A0AAV5IXK9"/>
<gene>
    <name evidence="8" type="ORF">SLEP1_g18480</name>
</gene>
<evidence type="ECO:0000256" key="2">
    <source>
        <dbReference type="ARBA" id="ARBA00022598"/>
    </source>
</evidence>
<dbReference type="EC" id="6.3.4.19" evidence="1"/>
<keyword evidence="2" id="KW-0436">Ligase</keyword>
<dbReference type="Proteomes" id="UP001054252">
    <property type="component" value="Unassembled WGS sequence"/>
</dbReference>
<dbReference type="HAMAP" id="MF_01161">
    <property type="entry name" value="tRNA_Ile_lys_synt"/>
    <property type="match status" value="1"/>
</dbReference>
<feature type="domain" description="tRNA(Ile)-lysidine/2-thiocytidine synthase N-terminal" evidence="7">
    <location>
        <begin position="85"/>
        <end position="290"/>
    </location>
</feature>
<dbReference type="CDD" id="cd01992">
    <property type="entry name" value="TilS_N"/>
    <property type="match status" value="1"/>
</dbReference>
<evidence type="ECO:0000256" key="4">
    <source>
        <dbReference type="ARBA" id="ARBA00022741"/>
    </source>
</evidence>
<keyword evidence="3" id="KW-0819">tRNA processing</keyword>
<dbReference type="GO" id="GO:0005524">
    <property type="term" value="F:ATP binding"/>
    <property type="evidence" value="ECO:0007669"/>
    <property type="project" value="UniProtKB-KW"/>
</dbReference>
<reference evidence="8 9" key="1">
    <citation type="journal article" date="2021" name="Commun. Biol.">
        <title>The genome of Shorea leprosula (Dipterocarpaceae) highlights the ecological relevance of drought in aseasonal tropical rainforests.</title>
        <authorList>
            <person name="Ng K.K.S."/>
            <person name="Kobayashi M.J."/>
            <person name="Fawcett J.A."/>
            <person name="Hatakeyama M."/>
            <person name="Paape T."/>
            <person name="Ng C.H."/>
            <person name="Ang C.C."/>
            <person name="Tnah L.H."/>
            <person name="Lee C.T."/>
            <person name="Nishiyama T."/>
            <person name="Sese J."/>
            <person name="O'Brien M.J."/>
            <person name="Copetti D."/>
            <person name="Mohd Noor M.I."/>
            <person name="Ong R.C."/>
            <person name="Putra M."/>
            <person name="Sireger I.Z."/>
            <person name="Indrioko S."/>
            <person name="Kosugi Y."/>
            <person name="Izuno A."/>
            <person name="Isagi Y."/>
            <person name="Lee S.L."/>
            <person name="Shimizu K.K."/>
        </authorList>
    </citation>
    <scope>NUCLEOTIDE SEQUENCE [LARGE SCALE GENOMIC DNA]</scope>
    <source>
        <strain evidence="8">214</strain>
    </source>
</reference>
<dbReference type="InterPro" id="IPR012795">
    <property type="entry name" value="tRNA_Ile_lys_synt_N"/>
</dbReference>
<evidence type="ECO:0000256" key="5">
    <source>
        <dbReference type="ARBA" id="ARBA00022840"/>
    </source>
</evidence>
<accession>A0AAV5IXK9</accession>
<dbReference type="EMBL" id="BPVZ01000025">
    <property type="protein sequence ID" value="GKV06607.1"/>
    <property type="molecule type" value="Genomic_DNA"/>
</dbReference>
<keyword evidence="9" id="KW-1185">Reference proteome</keyword>
<sequence length="701" mass="78458">MGRGLVLCYPTRAIARVSLLLPKCKISFVSLNRLHHLCHAPRCVPSTRTFCKCAALQEQTIDITEYKDAFSRRMAMAGLRPHNRIALGVSGGPDSMALCVLAANWKTEGLNAVRKKDEYIDGLLAIIVDHGLRAESRDEAILVRNRVSEMGVRCEIACCEWPDGKPKQGHLQEAARDMRYQMFQDLCVQNQIRVLLIAHHADDQAELFILRSSRGSGVLGLAGMAFTSQLFSSHVHCYKGDLKNQSILLVRPLLDFSKEDLYKVCHRFHKEWVEDPTNRSPLFARNRIRMSLGNLSSCILKSELLAVISACRETRAYVDKICHNLINQAVTIVNQGYAVIDLKILNASKIEDIFLSRFLAWVLLFISQRQRPIRGSTSKLLLNYIRTTPCKNSLTAAGCYLSPAPGSKGTKALICCSVECPMPSKSEVFYMHSNEVYKDCDPNELEHIIANGESYSNNLVPDASEVHFLHLGSASVLDEARRLDILSETSYRNILLLQSEEVRHFRSKTDVNFDYEAREVENVSKSPSELLQPGQTCYFMNRFIVTWKLRKEISNKAFSGETSCNTNFGGESHLSCCSYCTIGDDSVAEVRHMIEADWLYLAELSKCPGTENKNVPASVKANQMMDKKTPCRDYSRLSAQKALRSLKSIPLAARRSLPVLVNPHGVLLSVPSIGFTHYPCLMVSVVFKPRVSLGGGHSSFI</sequence>
<comment type="catalytic activity">
    <reaction evidence="6">
        <text>cytidine(34) in tRNA(Ile2) + L-lysine + ATP = lysidine(34) in tRNA(Ile2) + AMP + diphosphate + H(+)</text>
        <dbReference type="Rhea" id="RHEA:43744"/>
        <dbReference type="Rhea" id="RHEA-COMP:10625"/>
        <dbReference type="Rhea" id="RHEA-COMP:10670"/>
        <dbReference type="ChEBI" id="CHEBI:15378"/>
        <dbReference type="ChEBI" id="CHEBI:30616"/>
        <dbReference type="ChEBI" id="CHEBI:32551"/>
        <dbReference type="ChEBI" id="CHEBI:33019"/>
        <dbReference type="ChEBI" id="CHEBI:82748"/>
        <dbReference type="ChEBI" id="CHEBI:83665"/>
        <dbReference type="ChEBI" id="CHEBI:456215"/>
        <dbReference type="EC" id="6.3.4.19"/>
    </reaction>
</comment>
<dbReference type="GO" id="GO:0032267">
    <property type="term" value="F:tRNA(Ile)-lysidine synthase activity"/>
    <property type="evidence" value="ECO:0007669"/>
    <property type="project" value="UniProtKB-EC"/>
</dbReference>